<keyword evidence="6" id="KW-0134">Cell wall</keyword>
<feature type="region of interest" description="Disordered" evidence="9">
    <location>
        <begin position="297"/>
        <end position="320"/>
    </location>
</feature>
<dbReference type="Pfam" id="PF04043">
    <property type="entry name" value="PMEI"/>
    <property type="match status" value="1"/>
</dbReference>
<feature type="domain" description="Pectinesterase inhibitor" evidence="10">
    <location>
        <begin position="94"/>
        <end position="265"/>
    </location>
</feature>
<evidence type="ECO:0000256" key="5">
    <source>
        <dbReference type="ARBA" id="ARBA00013229"/>
    </source>
</evidence>
<keyword evidence="12" id="KW-1185">Reference proteome</keyword>
<organism evidence="11 12">
    <name type="scientific">Urochloa decumbens</name>
    <dbReference type="NCBI Taxonomy" id="240449"/>
    <lineage>
        <taxon>Eukaryota</taxon>
        <taxon>Viridiplantae</taxon>
        <taxon>Streptophyta</taxon>
        <taxon>Embryophyta</taxon>
        <taxon>Tracheophyta</taxon>
        <taxon>Spermatophyta</taxon>
        <taxon>Magnoliopsida</taxon>
        <taxon>Liliopsida</taxon>
        <taxon>Poales</taxon>
        <taxon>Poaceae</taxon>
        <taxon>PACMAD clade</taxon>
        <taxon>Panicoideae</taxon>
        <taxon>Panicodae</taxon>
        <taxon>Paniceae</taxon>
        <taxon>Melinidinae</taxon>
        <taxon>Urochloa</taxon>
    </lineage>
</organism>
<dbReference type="SMART" id="SM00856">
    <property type="entry name" value="PMEI"/>
    <property type="match status" value="1"/>
</dbReference>
<comment type="similarity">
    <text evidence="3">In the N-terminal section; belongs to the PMEI family.</text>
</comment>
<reference evidence="12" key="1">
    <citation type="submission" date="2024-06" db="EMBL/GenBank/DDBJ databases">
        <authorList>
            <person name="Ryan C."/>
        </authorList>
    </citation>
    <scope>NUCLEOTIDE SEQUENCE [LARGE SCALE GENOMIC DNA]</scope>
</reference>
<keyword evidence="6" id="KW-0964">Secreted</keyword>
<comment type="pathway">
    <text evidence="2">Glycan metabolism; pectin degradation; 2-dehydro-3-deoxy-D-gluconate from pectin: step 1/5.</text>
</comment>
<dbReference type="SUPFAM" id="SSF101148">
    <property type="entry name" value="Plant invertase/pectin methylesterase inhibitor"/>
    <property type="match status" value="1"/>
</dbReference>
<evidence type="ECO:0000256" key="3">
    <source>
        <dbReference type="ARBA" id="ARBA00006027"/>
    </source>
</evidence>
<name>A0ABC9E831_9POAL</name>
<dbReference type="GO" id="GO:0030599">
    <property type="term" value="F:pectinesterase activity"/>
    <property type="evidence" value="ECO:0007669"/>
    <property type="project" value="UniProtKB-EC"/>
</dbReference>
<dbReference type="PANTHER" id="PTHR31707">
    <property type="entry name" value="PECTINESTERASE"/>
    <property type="match status" value="1"/>
</dbReference>
<reference evidence="11 12" key="2">
    <citation type="submission" date="2024-10" db="EMBL/GenBank/DDBJ databases">
        <authorList>
            <person name="Ryan C."/>
        </authorList>
    </citation>
    <scope>NUCLEOTIDE SEQUENCE [LARGE SCALE GENOMIC DNA]</scope>
</reference>
<evidence type="ECO:0000256" key="6">
    <source>
        <dbReference type="ARBA" id="ARBA00022512"/>
    </source>
</evidence>
<dbReference type="FunFam" id="2.160.20.10:FF:000029">
    <property type="entry name" value="Pectinesterase 4"/>
    <property type="match status" value="1"/>
</dbReference>
<dbReference type="Proteomes" id="UP001497457">
    <property type="component" value="Chromosome 36b"/>
</dbReference>
<keyword evidence="8" id="KW-0063">Aspartyl esterase</keyword>
<dbReference type="EMBL" id="OZ075146">
    <property type="protein sequence ID" value="CAL5051528.1"/>
    <property type="molecule type" value="Genomic_DNA"/>
</dbReference>
<evidence type="ECO:0000256" key="2">
    <source>
        <dbReference type="ARBA" id="ARBA00005184"/>
    </source>
</evidence>
<protein>
    <recommendedName>
        <fullName evidence="5">pectinesterase</fullName>
        <ecNumber evidence="5">3.1.1.11</ecNumber>
    </recommendedName>
</protein>
<evidence type="ECO:0000256" key="7">
    <source>
        <dbReference type="ARBA" id="ARBA00022801"/>
    </source>
</evidence>
<dbReference type="InterPro" id="IPR011050">
    <property type="entry name" value="Pectin_lyase_fold/virulence"/>
</dbReference>
<dbReference type="InterPro" id="IPR006501">
    <property type="entry name" value="Pectinesterase_inhib_dom"/>
</dbReference>
<evidence type="ECO:0000313" key="11">
    <source>
        <dbReference type="EMBL" id="CAL5051528.1"/>
    </source>
</evidence>
<accession>A0ABC9E831</accession>
<dbReference type="InterPro" id="IPR012334">
    <property type="entry name" value="Pectin_lyas_fold"/>
</dbReference>
<evidence type="ECO:0000256" key="9">
    <source>
        <dbReference type="SAM" id="MobiDB-lite"/>
    </source>
</evidence>
<dbReference type="Pfam" id="PF01095">
    <property type="entry name" value="Pectinesterase"/>
    <property type="match status" value="1"/>
</dbReference>
<dbReference type="AlphaFoldDB" id="A0ABC9E831"/>
<feature type="compositionally biased region" description="Acidic residues" evidence="9">
    <location>
        <begin position="297"/>
        <end position="307"/>
    </location>
</feature>
<comment type="subcellular location">
    <subcellularLocation>
        <location evidence="1">Secreted</location>
        <location evidence="1">Cell wall</location>
    </subcellularLocation>
</comment>
<evidence type="ECO:0000256" key="1">
    <source>
        <dbReference type="ARBA" id="ARBA00004191"/>
    </source>
</evidence>
<evidence type="ECO:0000256" key="4">
    <source>
        <dbReference type="ARBA" id="ARBA00007786"/>
    </source>
</evidence>
<dbReference type="CDD" id="cd15798">
    <property type="entry name" value="PMEI-like_3"/>
    <property type="match status" value="1"/>
</dbReference>
<comment type="similarity">
    <text evidence="4">In the C-terminal section; belongs to the pectinesterase family.</text>
</comment>
<proteinExistence type="inferred from homology"/>
<evidence type="ECO:0000256" key="8">
    <source>
        <dbReference type="ARBA" id="ARBA00023085"/>
    </source>
</evidence>
<sequence>MRRVRYGPQPYILPHVLSISPDVFSHSLPHHTHQLALSTAMATTLSPPLLLLAVLLLATVSTTQCHGHKRHHHHTDGSRRPNKAAVADTISPAAANTAHHAICHRTPHPVSCLAAVASHLDAAAVTTAKAAEASSSSAVSVQLLPPNVLSVLLASLRGAASALSSLSPAISTLPASPAAASLRRGAAEDCEELHAASLSSLSRSASLLAAAAPGEGGIPAVRAHLAAALANKATCLDGLSGDPGIPGLLASLDDAYEHVSNSLALVARGGGGVSASAAGFASAVAKAIHHNRRLLQDDEDYGGDDSNGDGGGSGNSDGQPAAETVITVAKDGTGNFRTVGEAVAAAPNSSQARTVIRVKAGTYEENVEVPPYKTNIALVGDGRETTVITGSRSAADGWTTYRTATFGVSGEGFLARDVTFRNTAGAAKGQAVALRVNADLAAFYRCAVESHQDALYAHSFRQFYRECAVAGTVDAVFGDAAAVLQGCALLARAPLPGQDVVLTAQGRGDPNEDTGIALHSCTVSAAAGEAAAMPAGTRTFLGRPWGAYARAVVMDSNLGQIVDRGGWAEWPGAEPGRGDTVFFGEYGNTGPGADTEGRVGWAGVRQMEYGEAAQFAVENFISGDEWLGATSFPYDDDV</sequence>
<dbReference type="EC" id="3.1.1.11" evidence="5"/>
<dbReference type="InterPro" id="IPR000070">
    <property type="entry name" value="Pectinesterase_cat"/>
</dbReference>
<dbReference type="InterPro" id="IPR035513">
    <property type="entry name" value="Invertase/methylesterase_inhib"/>
</dbReference>
<evidence type="ECO:0000259" key="10">
    <source>
        <dbReference type="SMART" id="SM00856"/>
    </source>
</evidence>
<evidence type="ECO:0000313" key="12">
    <source>
        <dbReference type="Proteomes" id="UP001497457"/>
    </source>
</evidence>
<keyword evidence="7" id="KW-0378">Hydrolase</keyword>
<dbReference type="Gene3D" id="2.160.20.10">
    <property type="entry name" value="Single-stranded right-handed beta-helix, Pectin lyase-like"/>
    <property type="match status" value="1"/>
</dbReference>
<dbReference type="Gene3D" id="1.20.140.40">
    <property type="entry name" value="Invertase/pectin methylesterase inhibitor family protein"/>
    <property type="match status" value="1"/>
</dbReference>
<dbReference type="SUPFAM" id="SSF51126">
    <property type="entry name" value="Pectin lyase-like"/>
    <property type="match status" value="1"/>
</dbReference>
<gene>
    <name evidence="11" type="ORF">URODEC1_LOCUS92203</name>
</gene>